<proteinExistence type="predicted"/>
<feature type="region of interest" description="Disordered" evidence="1">
    <location>
        <begin position="1"/>
        <end position="22"/>
    </location>
</feature>
<evidence type="ECO:0000256" key="1">
    <source>
        <dbReference type="SAM" id="MobiDB-lite"/>
    </source>
</evidence>
<dbReference type="EMBL" id="LR724585">
    <property type="protein sequence ID" value="VWO95189.1"/>
    <property type="molecule type" value="Genomic_DNA"/>
</dbReference>
<dbReference type="AlphaFoldDB" id="A0A5K1JU35"/>
<name>A0A5K1JU35_9APHY</name>
<sequence length="282" mass="31914">MAQIPPANDAVPLTGNEDNPLGEECRRLRDDNLRLHRLLLDAEAQIGMRDRELSLLYTRLLLYSDTHADGNSEDTSEDSIDDVIGPSSLPRPFIPPPLRPTAAYEEFLKSSRWAQSGRPDPSVELYPLSSWYHWFRSTLPILDHSPIRTPPEPFDPSAEARIIPYSLPPYVFLLLGPEARQKDKDDAEKAQGLVSAGAKVKPPRPRADLYGDLGPWLDVKITTVLQAHNIRHAAITDRDIFAVRAYRHLHTTFTDRTERRSEGMQYLMKAFSADSHLLIPHI</sequence>
<feature type="region of interest" description="Disordered" evidence="1">
    <location>
        <begin position="68"/>
        <end position="87"/>
    </location>
</feature>
<evidence type="ECO:0000313" key="2">
    <source>
        <dbReference type="EMBL" id="VWO95189.1"/>
    </source>
</evidence>
<feature type="compositionally biased region" description="Acidic residues" evidence="1">
    <location>
        <begin position="71"/>
        <end position="81"/>
    </location>
</feature>
<organism evidence="2">
    <name type="scientific">Ganoderma boninense</name>
    <dbReference type="NCBI Taxonomy" id="34458"/>
    <lineage>
        <taxon>Eukaryota</taxon>
        <taxon>Fungi</taxon>
        <taxon>Dikarya</taxon>
        <taxon>Basidiomycota</taxon>
        <taxon>Agaricomycotina</taxon>
        <taxon>Agaricomycetes</taxon>
        <taxon>Polyporales</taxon>
        <taxon>Polyporaceae</taxon>
        <taxon>Ganoderma</taxon>
    </lineage>
</organism>
<accession>A0A5K1JU35</accession>
<gene>
    <name evidence="2" type="primary">I1RU69</name>
</gene>
<protein>
    <submittedName>
        <fullName evidence="2">Uncharacterized protein</fullName>
    </submittedName>
</protein>
<reference evidence="2" key="1">
    <citation type="submission" date="2019-10" db="EMBL/GenBank/DDBJ databases">
        <authorList>
            <person name="Nor Muhammad N."/>
        </authorList>
    </citation>
    <scope>NUCLEOTIDE SEQUENCE</scope>
</reference>